<dbReference type="EMBL" id="SGPL01000143">
    <property type="protein sequence ID" value="THH16758.1"/>
    <property type="molecule type" value="Genomic_DNA"/>
</dbReference>
<feature type="domain" description="PXA" evidence="2">
    <location>
        <begin position="67"/>
        <end position="246"/>
    </location>
</feature>
<feature type="compositionally biased region" description="Polar residues" evidence="1">
    <location>
        <begin position="16"/>
        <end position="27"/>
    </location>
</feature>
<dbReference type="PANTHER" id="PTHR22775">
    <property type="entry name" value="SORTING NEXIN"/>
    <property type="match status" value="1"/>
</dbReference>
<gene>
    <name evidence="3" type="ORF">EW146_g3926</name>
</gene>
<name>A0A4S4LXX3_9AGAM</name>
<keyword evidence="4" id="KW-1185">Reference proteome</keyword>
<feature type="region of interest" description="Disordered" evidence="1">
    <location>
        <begin position="16"/>
        <end position="35"/>
    </location>
</feature>
<dbReference type="AlphaFoldDB" id="A0A4S4LXX3"/>
<dbReference type="PROSITE" id="PS51207">
    <property type="entry name" value="PXA"/>
    <property type="match status" value="1"/>
</dbReference>
<dbReference type="Proteomes" id="UP000310158">
    <property type="component" value="Unassembled WGS sequence"/>
</dbReference>
<dbReference type="SMART" id="SM00313">
    <property type="entry name" value="PXA"/>
    <property type="match status" value="1"/>
</dbReference>
<comment type="caution">
    <text evidence="3">The sequence shown here is derived from an EMBL/GenBank/DDBJ whole genome shotgun (WGS) entry which is preliminary data.</text>
</comment>
<dbReference type="GO" id="GO:0035091">
    <property type="term" value="F:phosphatidylinositol binding"/>
    <property type="evidence" value="ECO:0007669"/>
    <property type="project" value="TreeGrafter"/>
</dbReference>
<evidence type="ECO:0000256" key="1">
    <source>
        <dbReference type="SAM" id="MobiDB-lite"/>
    </source>
</evidence>
<dbReference type="Pfam" id="PF02194">
    <property type="entry name" value="PXA"/>
    <property type="match status" value="1"/>
</dbReference>
<sequence>MPSSKQYIKPTFQSHTTYAPSLTSSGRSKPPPANTISQPITLTKRLLFPHLPPGAPIPPILASPNAPAALNTELYDFIALALRAFVNPWWTKITRYDKEFLVEITRISTVVLRAIETRVIATDLSPLVYRDLPTIVTQHYRDYRTAAQKLNTSYSLGGSSPLPALFHAQQQHIGVTPEGNLDDVYVRTAVDAVLKACLPPEDWDAESERYIIREVVVKVICGNVVPRITQGWFVNKTILDLLGPADLELVKPIKPPDPKPTTTFSIPSFHTLIVFFLSAVQSISTVALTLIHLYKQTLHTIKLVNHSSRPPSPATSPPISRSLSDAPVPPPLPDESPATVESPAITPPSPSPVPSTNSILGSIPTFTTPSPPPSLHQPARDLARPLTTLAIELLTLRSRFASTVLSTLIEMLISTFTPFLDCLLPYMLYTHALSPDRLITVLITAKRTLFPNGYPAATPPDPTPEEQVALRAGAARRIAQLIPGPIAPIVLGPTPAVRAQTMDALLDPLSSAPCNTHLFVMIFDLVLLTLFPELGVGGGGAAISGSGAGEAEDE</sequence>
<evidence type="ECO:0000313" key="4">
    <source>
        <dbReference type="Proteomes" id="UP000310158"/>
    </source>
</evidence>
<evidence type="ECO:0000313" key="3">
    <source>
        <dbReference type="EMBL" id="THH16758.1"/>
    </source>
</evidence>
<evidence type="ECO:0000259" key="2">
    <source>
        <dbReference type="PROSITE" id="PS51207"/>
    </source>
</evidence>
<feature type="region of interest" description="Disordered" evidence="1">
    <location>
        <begin position="305"/>
        <end position="378"/>
    </location>
</feature>
<dbReference type="OrthoDB" id="5582218at2759"/>
<feature type="compositionally biased region" description="Low complexity" evidence="1">
    <location>
        <begin position="354"/>
        <end position="368"/>
    </location>
</feature>
<dbReference type="InterPro" id="IPR003114">
    <property type="entry name" value="Phox_assoc"/>
</dbReference>
<dbReference type="PANTHER" id="PTHR22775:SF3">
    <property type="entry name" value="SORTING NEXIN-13"/>
    <property type="match status" value="1"/>
</dbReference>
<organism evidence="3 4">
    <name type="scientific">Bondarzewia mesenterica</name>
    <dbReference type="NCBI Taxonomy" id="1095465"/>
    <lineage>
        <taxon>Eukaryota</taxon>
        <taxon>Fungi</taxon>
        <taxon>Dikarya</taxon>
        <taxon>Basidiomycota</taxon>
        <taxon>Agaricomycotina</taxon>
        <taxon>Agaricomycetes</taxon>
        <taxon>Russulales</taxon>
        <taxon>Bondarzewiaceae</taxon>
        <taxon>Bondarzewia</taxon>
    </lineage>
</organism>
<reference evidence="3 4" key="1">
    <citation type="submission" date="2019-02" db="EMBL/GenBank/DDBJ databases">
        <title>Genome sequencing of the rare red list fungi Bondarzewia mesenterica.</title>
        <authorList>
            <person name="Buettner E."/>
            <person name="Kellner H."/>
        </authorList>
    </citation>
    <scope>NUCLEOTIDE SEQUENCE [LARGE SCALE GENOMIC DNA]</scope>
    <source>
        <strain evidence="3 4">DSM 108281</strain>
    </source>
</reference>
<protein>
    <recommendedName>
        <fullName evidence="2">PXA domain-containing protein</fullName>
    </recommendedName>
</protein>
<proteinExistence type="predicted"/>
<accession>A0A4S4LXX3</accession>